<accession>A0ABX1IUZ2</accession>
<keyword evidence="2" id="KW-1185">Reference proteome</keyword>
<name>A0ABX1IUZ2_9PSEU</name>
<sequence length="569" mass="63556">MKTLDETTLLGWTDSELDKLFRASPPGEVPRGPTDGTALLAAGTGLTRTIAAAARRFAWRGKVFEPDGRRLRNRITPFDLTAIAATVSPGESWVDRKPCIVIDYSRSSLVARGVRDEIRLIAPGLYLGVVWLWRQRAGWFLLRKPPGGQILTGPSPNQVALTIRAPLAAGRAGDVPGLLDELRKSVELDGGPFRDLSGVHFARMFPLPPETAGDGNAPTLVYMAELDAPVRAHLRELAAVRADALSSLFGLCEGYPDTGTLEERVRWLGRHRIDPAATYVHRVGRGLSQIREEARLRERIEDFLDDPGQDWSGATGVELHRAIRGFVAAHRDLSWALRPQPRPGLAFRTRETVHRLVLPAAVPVLLPALPLWAVLIRRLEQRDEPERVRVGRDRLEALTRQEDVLTQNPFTATGFVKPGLVRRATLRTVLTGLDYFNRHVYATDNLAGVRTIHFARWVYIDQGRRLIFASNYDGSLESYMDDFIDKLAPGLNAVFSNGVGYPATRWLLWGGARDEQAFKSYLRSHQLPSVWYSAYGDLSARNIDDNTRIRDGLTRDLDPREARSWLALL</sequence>
<reference evidence="1 2" key="1">
    <citation type="submission" date="2020-04" db="EMBL/GenBank/DDBJ databases">
        <title>Novel species.</title>
        <authorList>
            <person name="Teo W.F.A."/>
            <person name="Lipun K."/>
            <person name="Srisuk N."/>
            <person name="Duangmal K."/>
        </authorList>
    </citation>
    <scope>NUCLEOTIDE SEQUENCE [LARGE SCALE GENOMIC DNA]</scope>
    <source>
        <strain evidence="1 2">K13G38</strain>
    </source>
</reference>
<proteinExistence type="predicted"/>
<comment type="caution">
    <text evidence="1">The sequence shown here is derived from an EMBL/GenBank/DDBJ whole genome shotgun (WGS) entry which is preliminary data.</text>
</comment>
<dbReference type="Proteomes" id="UP000715441">
    <property type="component" value="Unassembled WGS sequence"/>
</dbReference>
<organism evidence="1 2">
    <name type="scientific">Amycolatopsis acididurans</name>
    <dbReference type="NCBI Taxonomy" id="2724524"/>
    <lineage>
        <taxon>Bacteria</taxon>
        <taxon>Bacillati</taxon>
        <taxon>Actinomycetota</taxon>
        <taxon>Actinomycetes</taxon>
        <taxon>Pseudonocardiales</taxon>
        <taxon>Pseudonocardiaceae</taxon>
        <taxon>Amycolatopsis</taxon>
    </lineage>
</organism>
<dbReference type="EMBL" id="JAAXLS010000001">
    <property type="protein sequence ID" value="NKQ51308.1"/>
    <property type="molecule type" value="Genomic_DNA"/>
</dbReference>
<evidence type="ECO:0000313" key="2">
    <source>
        <dbReference type="Proteomes" id="UP000715441"/>
    </source>
</evidence>
<dbReference type="RefSeq" id="WP_168510102.1">
    <property type="nucleotide sequence ID" value="NZ_JAAXLS010000001.1"/>
</dbReference>
<protein>
    <submittedName>
        <fullName evidence="1">Uncharacterized protein</fullName>
    </submittedName>
</protein>
<evidence type="ECO:0000313" key="1">
    <source>
        <dbReference type="EMBL" id="NKQ51308.1"/>
    </source>
</evidence>
<gene>
    <name evidence="1" type="ORF">HFP15_00240</name>
</gene>